<dbReference type="GO" id="GO:0006412">
    <property type="term" value="P:translation"/>
    <property type="evidence" value="ECO:0007669"/>
    <property type="project" value="UniProtKB-UniRule"/>
</dbReference>
<dbReference type="EMBL" id="MHIX01000002">
    <property type="protein sequence ID" value="OGY60206.1"/>
    <property type="molecule type" value="Genomic_DNA"/>
</dbReference>
<dbReference type="InterPro" id="IPR020069">
    <property type="entry name" value="Ribosomal_bL9_C"/>
</dbReference>
<dbReference type="Pfam" id="PF03948">
    <property type="entry name" value="Ribosomal_L9_C"/>
    <property type="match status" value="1"/>
</dbReference>
<dbReference type="Pfam" id="PF01281">
    <property type="entry name" value="Ribosomal_L9_N"/>
    <property type="match status" value="1"/>
</dbReference>
<dbReference type="InterPro" id="IPR036935">
    <property type="entry name" value="Ribosomal_bL9_N_sf"/>
</dbReference>
<dbReference type="InterPro" id="IPR020594">
    <property type="entry name" value="Ribosomal_bL9_bac/chp"/>
</dbReference>
<proteinExistence type="inferred from homology"/>
<protein>
    <recommendedName>
        <fullName evidence="6 7">Large ribosomal subunit protein bL9</fullName>
    </recommendedName>
</protein>
<evidence type="ECO:0000256" key="8">
    <source>
        <dbReference type="SAM" id="Coils"/>
    </source>
</evidence>
<dbReference type="SUPFAM" id="SSF55658">
    <property type="entry name" value="L9 N-domain-like"/>
    <property type="match status" value="1"/>
</dbReference>
<dbReference type="Gene3D" id="3.10.430.100">
    <property type="entry name" value="Ribosomal protein L9, C-terminal domain"/>
    <property type="match status" value="1"/>
</dbReference>
<comment type="function">
    <text evidence="7">Binds to the 23S rRNA.</text>
</comment>
<name>A0A1G1Z827_9BACT</name>
<evidence type="ECO:0000259" key="9">
    <source>
        <dbReference type="PROSITE" id="PS00651"/>
    </source>
</evidence>
<keyword evidence="2 7" id="KW-0699">rRNA-binding</keyword>
<dbReference type="GO" id="GO:0005840">
    <property type="term" value="C:ribosome"/>
    <property type="evidence" value="ECO:0007669"/>
    <property type="project" value="UniProtKB-KW"/>
</dbReference>
<dbReference type="NCBIfam" id="TIGR00158">
    <property type="entry name" value="L9"/>
    <property type="match status" value="1"/>
</dbReference>
<dbReference type="PROSITE" id="PS00651">
    <property type="entry name" value="RIBOSOMAL_L9"/>
    <property type="match status" value="1"/>
</dbReference>
<keyword evidence="5 7" id="KW-0687">Ribonucleoprotein</keyword>
<sequence length="146" mass="16491">MQVILLENINGVGKKFEIKNVSDGYARNFLLPKGHAKIATQSALAELKKLQEKENLKKEKLNAEAESLKQTFKKDPLRLSVKVGENNEIFSSVTKEEVKKALKKRGFEDARVDHLKPLRALGETEIEVLFGQGIKEKIPLIIEPEK</sequence>
<dbReference type="GO" id="GO:0003735">
    <property type="term" value="F:structural constituent of ribosome"/>
    <property type="evidence" value="ECO:0007669"/>
    <property type="project" value="InterPro"/>
</dbReference>
<comment type="caution">
    <text evidence="10">The sequence shown here is derived from an EMBL/GenBank/DDBJ whole genome shotgun (WGS) entry which is preliminary data.</text>
</comment>
<feature type="coiled-coil region" evidence="8">
    <location>
        <begin position="44"/>
        <end position="71"/>
    </location>
</feature>
<dbReference type="InterPro" id="IPR036791">
    <property type="entry name" value="Ribosomal_bL9_C_sf"/>
</dbReference>
<keyword evidence="8" id="KW-0175">Coiled coil</keyword>
<organism evidence="10 11">
    <name type="scientific">Candidatus Colwellbacteria bacterium RIFCSPHIGHO2_12_FULL_44_17</name>
    <dbReference type="NCBI Taxonomy" id="1797689"/>
    <lineage>
        <taxon>Bacteria</taxon>
        <taxon>Candidatus Colwelliibacteriota</taxon>
    </lineage>
</organism>
<dbReference type="AlphaFoldDB" id="A0A1G1Z827"/>
<evidence type="ECO:0000256" key="5">
    <source>
        <dbReference type="ARBA" id="ARBA00023274"/>
    </source>
</evidence>
<dbReference type="InterPro" id="IPR000244">
    <property type="entry name" value="Ribosomal_bL9"/>
</dbReference>
<dbReference type="PANTHER" id="PTHR21368">
    <property type="entry name" value="50S RIBOSOMAL PROTEIN L9"/>
    <property type="match status" value="1"/>
</dbReference>
<keyword evidence="3 7" id="KW-0694">RNA-binding</keyword>
<evidence type="ECO:0000256" key="2">
    <source>
        <dbReference type="ARBA" id="ARBA00022730"/>
    </source>
</evidence>
<accession>A0A1G1Z827</accession>
<dbReference type="SUPFAM" id="SSF55653">
    <property type="entry name" value="Ribosomal protein L9 C-domain"/>
    <property type="match status" value="1"/>
</dbReference>
<evidence type="ECO:0000313" key="11">
    <source>
        <dbReference type="Proteomes" id="UP000178515"/>
    </source>
</evidence>
<evidence type="ECO:0000256" key="7">
    <source>
        <dbReference type="HAMAP-Rule" id="MF_00503"/>
    </source>
</evidence>
<comment type="similarity">
    <text evidence="1 7">Belongs to the bacterial ribosomal protein bL9 family.</text>
</comment>
<gene>
    <name evidence="7" type="primary">rplI</name>
    <name evidence="10" type="ORF">A3F24_00515</name>
</gene>
<evidence type="ECO:0000256" key="3">
    <source>
        <dbReference type="ARBA" id="ARBA00022884"/>
    </source>
</evidence>
<dbReference type="InterPro" id="IPR009027">
    <property type="entry name" value="Ribosomal_bL9/RNase_H1_N"/>
</dbReference>
<dbReference type="HAMAP" id="MF_00503">
    <property type="entry name" value="Ribosomal_bL9"/>
    <property type="match status" value="1"/>
</dbReference>
<feature type="domain" description="Ribosomal protein L9" evidence="9">
    <location>
        <begin position="13"/>
        <end position="40"/>
    </location>
</feature>
<evidence type="ECO:0000256" key="4">
    <source>
        <dbReference type="ARBA" id="ARBA00022980"/>
    </source>
</evidence>
<evidence type="ECO:0000256" key="6">
    <source>
        <dbReference type="ARBA" id="ARBA00035292"/>
    </source>
</evidence>
<dbReference type="Gene3D" id="3.40.5.10">
    <property type="entry name" value="Ribosomal protein L9, N-terminal domain"/>
    <property type="match status" value="1"/>
</dbReference>
<dbReference type="Proteomes" id="UP000178515">
    <property type="component" value="Unassembled WGS sequence"/>
</dbReference>
<dbReference type="GO" id="GO:1990904">
    <property type="term" value="C:ribonucleoprotein complex"/>
    <property type="evidence" value="ECO:0007669"/>
    <property type="project" value="UniProtKB-KW"/>
</dbReference>
<dbReference type="InterPro" id="IPR020070">
    <property type="entry name" value="Ribosomal_bL9_N"/>
</dbReference>
<keyword evidence="4 7" id="KW-0689">Ribosomal protein</keyword>
<dbReference type="GO" id="GO:0019843">
    <property type="term" value="F:rRNA binding"/>
    <property type="evidence" value="ECO:0007669"/>
    <property type="project" value="UniProtKB-UniRule"/>
</dbReference>
<evidence type="ECO:0000313" key="10">
    <source>
        <dbReference type="EMBL" id="OGY60206.1"/>
    </source>
</evidence>
<reference evidence="10 11" key="1">
    <citation type="journal article" date="2016" name="Nat. Commun.">
        <title>Thousands of microbial genomes shed light on interconnected biogeochemical processes in an aquifer system.</title>
        <authorList>
            <person name="Anantharaman K."/>
            <person name="Brown C.T."/>
            <person name="Hug L.A."/>
            <person name="Sharon I."/>
            <person name="Castelle C.J."/>
            <person name="Probst A.J."/>
            <person name="Thomas B.C."/>
            <person name="Singh A."/>
            <person name="Wilkins M.J."/>
            <person name="Karaoz U."/>
            <person name="Brodie E.L."/>
            <person name="Williams K.H."/>
            <person name="Hubbard S.S."/>
            <person name="Banfield J.F."/>
        </authorList>
    </citation>
    <scope>NUCLEOTIDE SEQUENCE [LARGE SCALE GENOMIC DNA]</scope>
</reference>
<dbReference type="STRING" id="1797689.A3F24_00515"/>
<evidence type="ECO:0000256" key="1">
    <source>
        <dbReference type="ARBA" id="ARBA00010605"/>
    </source>
</evidence>